<dbReference type="GO" id="GO:0006950">
    <property type="term" value="P:response to stress"/>
    <property type="evidence" value="ECO:0007669"/>
    <property type="project" value="UniProtKB-ARBA"/>
</dbReference>
<dbReference type="NCBIfam" id="NF007113">
    <property type="entry name" value="PRK09562.1"/>
    <property type="match status" value="1"/>
</dbReference>
<dbReference type="EMBL" id="BBXV01000023">
    <property type="protein sequence ID" value="GAQ18105.1"/>
    <property type="molecule type" value="Genomic_DNA"/>
</dbReference>
<dbReference type="SUPFAM" id="SSF101386">
    <property type="entry name" value="all-alpha NTP pyrophosphatases"/>
    <property type="match status" value="2"/>
</dbReference>
<dbReference type="InterPro" id="IPR004518">
    <property type="entry name" value="MazG-like_dom"/>
</dbReference>
<dbReference type="Gene3D" id="1.10.287.1080">
    <property type="entry name" value="MazG-like"/>
    <property type="match status" value="2"/>
</dbReference>
<dbReference type="PANTHER" id="PTHR30522">
    <property type="entry name" value="NUCLEOSIDE TRIPHOSPHATE PYROPHOSPHOHYDROLASE"/>
    <property type="match status" value="1"/>
</dbReference>
<dbReference type="InterPro" id="IPR014777">
    <property type="entry name" value="4pyrrole_Mease_sub1"/>
</dbReference>
<dbReference type="InterPro" id="IPR000878">
    <property type="entry name" value="4pyrrol_Mease"/>
</dbReference>
<dbReference type="GO" id="GO:0006203">
    <property type="term" value="P:dGTP catabolic process"/>
    <property type="evidence" value="ECO:0007669"/>
    <property type="project" value="TreeGrafter"/>
</dbReference>
<dbReference type="GO" id="GO:0046061">
    <property type="term" value="P:dATP catabolic process"/>
    <property type="evidence" value="ECO:0007669"/>
    <property type="project" value="TreeGrafter"/>
</dbReference>
<dbReference type="GO" id="GO:0047429">
    <property type="term" value="F:nucleoside triphosphate diphosphatase activity"/>
    <property type="evidence" value="ECO:0007669"/>
    <property type="project" value="InterPro"/>
</dbReference>
<dbReference type="AlphaFoldDB" id="A0A0U9H8J9"/>
<evidence type="ECO:0000313" key="4">
    <source>
        <dbReference type="Proteomes" id="UP000052946"/>
    </source>
</evidence>
<dbReference type="FunFam" id="1.10.287.1080:FF:000001">
    <property type="entry name" value="Nucleoside triphosphate pyrophosphohydrolase"/>
    <property type="match status" value="1"/>
</dbReference>
<feature type="domain" description="Tetrapyrrole methylase" evidence="1">
    <location>
        <begin position="6"/>
        <end position="204"/>
    </location>
</feature>
<dbReference type="RefSeq" id="WP_058950215.1">
    <property type="nucleotide sequence ID" value="NZ_BBXV01000023.1"/>
</dbReference>
<accession>A0A0U9H8J9</accession>
<dbReference type="CDD" id="cd11529">
    <property type="entry name" value="NTP-PPase_MazG_Cterm"/>
    <property type="match status" value="1"/>
</dbReference>
<dbReference type="PANTHER" id="PTHR30522:SF0">
    <property type="entry name" value="NUCLEOSIDE TRIPHOSPHATE PYROPHOSPHOHYDROLASE"/>
    <property type="match status" value="1"/>
</dbReference>
<comment type="caution">
    <text evidence="3">The sequence shown here is derived from an EMBL/GenBank/DDBJ whole genome shotgun (WGS) entry which is preliminary data.</text>
</comment>
<feature type="domain" description="NTP pyrophosphohydrolase MazG-like" evidence="2">
    <location>
        <begin position="387"/>
        <end position="447"/>
    </location>
</feature>
<dbReference type="InterPro" id="IPR035013">
    <property type="entry name" value="YabN_N"/>
</dbReference>
<dbReference type="InterPro" id="IPR035996">
    <property type="entry name" value="4pyrrol_Methylase_sf"/>
</dbReference>
<gene>
    <name evidence="3" type="ORF">OPHB3_2044</name>
</gene>
<dbReference type="Pfam" id="PF03819">
    <property type="entry name" value="MazG"/>
    <property type="match status" value="2"/>
</dbReference>
<dbReference type="CDD" id="cd11528">
    <property type="entry name" value="NTP-PPase_MazG_Nterm"/>
    <property type="match status" value="1"/>
</dbReference>
<dbReference type="CDD" id="cd11723">
    <property type="entry name" value="YabN_N_like"/>
    <property type="match status" value="1"/>
</dbReference>
<sequence length="484" mass="55592">MNRIDVIGLGAGDIDQLQLGLYKKLLKEKQTIFTRTIDHPVIRSLKEDGVSFEAFDQLYEAEDGFQEVYQNIVDTLLEHAKHRSLIYTVPGHPMLAEKTVQLLLEQGEVEVNVLGGQSYLDDLFTALRIDPIEGFQFVDGTAFSRSDLNYRQHLLFCQVYDRFIASEVKLSLLEDLPADYMVTIVEAAGSEAEQIRQVPLEELDHAMEISNLTSVYVPPVAETLLNHTFTRLREVIAVLRSPEGCPWDRKQTHESLREYAIEEVYELIDAIDNQDDENMVEELGDILLQVMLHSQIGEDDGYFTVDDVIRAVTDKMIHRHPHVFADRHVDSVEEVYKNWEELKKEEKPGERTSVLDGVPKNLPSLAKAVKLQKKAAKTGFDWDEAEDIWAKLTEELDEVKEAISSDNKEEIEKEFGDILFVIANLSRYYKINPEVALNRTNEKFTSRFAFIEEQLGEQQKDIQKATLQEMDELWDKAKEREGLN</sequence>
<dbReference type="FunFam" id="1.10.287.1080:FF:000003">
    <property type="entry name" value="Nucleoside triphosphate pyrophosphohydrolase"/>
    <property type="match status" value="1"/>
</dbReference>
<dbReference type="InterPro" id="IPR048015">
    <property type="entry name" value="NTP-PPase_MazG-like_N"/>
</dbReference>
<dbReference type="Pfam" id="PF00590">
    <property type="entry name" value="TP_methylase"/>
    <property type="match status" value="1"/>
</dbReference>
<dbReference type="Proteomes" id="UP000052946">
    <property type="component" value="Unassembled WGS sequence"/>
</dbReference>
<dbReference type="InterPro" id="IPR048011">
    <property type="entry name" value="NTP-PPase_MazG-like_C"/>
</dbReference>
<reference evidence="4" key="1">
    <citation type="submission" date="2015-07" db="EMBL/GenBank/DDBJ databases">
        <title>Draft Genome Sequence of Oceanobacillus picturae Heshi-B3 that Was Isolated from Fermented Rice Bran with Aging Salted Mackerel, Which Was Named Heshiko as Traditional Fermented Seafood in Japan.</title>
        <authorList>
            <person name="Akuzawa S."/>
            <person name="Nakagawa J."/>
            <person name="Kanekatsu T."/>
            <person name="Kanesaki Y."/>
            <person name="Suzuki T."/>
        </authorList>
    </citation>
    <scope>NUCLEOTIDE SEQUENCE [LARGE SCALE GENOMIC DNA]</scope>
    <source>
        <strain evidence="4">Heshi-B3</strain>
    </source>
</reference>
<evidence type="ECO:0000259" key="2">
    <source>
        <dbReference type="Pfam" id="PF03819"/>
    </source>
</evidence>
<organism evidence="3 4">
    <name type="scientific">Oceanobacillus picturae</name>
    <dbReference type="NCBI Taxonomy" id="171693"/>
    <lineage>
        <taxon>Bacteria</taxon>
        <taxon>Bacillati</taxon>
        <taxon>Bacillota</taxon>
        <taxon>Bacilli</taxon>
        <taxon>Bacillales</taxon>
        <taxon>Bacillaceae</taxon>
        <taxon>Oceanobacillus</taxon>
    </lineage>
</organism>
<protein>
    <submittedName>
        <fullName evidence="3">Nucleoside triphosphate pyrophosphohydrolase/pyrophosphatase MazG</fullName>
    </submittedName>
</protein>
<dbReference type="GO" id="GO:0046081">
    <property type="term" value="P:dUTP catabolic process"/>
    <property type="evidence" value="ECO:0007669"/>
    <property type="project" value="TreeGrafter"/>
</dbReference>
<dbReference type="NCBIfam" id="TIGR00444">
    <property type="entry name" value="mazG"/>
    <property type="match status" value="1"/>
</dbReference>
<evidence type="ECO:0000313" key="3">
    <source>
        <dbReference type="EMBL" id="GAQ18105.1"/>
    </source>
</evidence>
<dbReference type="SUPFAM" id="SSF53790">
    <property type="entry name" value="Tetrapyrrole methylase"/>
    <property type="match status" value="1"/>
</dbReference>
<dbReference type="InterPro" id="IPR024180">
    <property type="entry name" value="Tetrapyrrole_Mease/MazG_pred"/>
</dbReference>
<dbReference type="InterPro" id="IPR011551">
    <property type="entry name" value="NTP_PyrPHydrolase_MazG"/>
</dbReference>
<feature type="domain" description="NTP pyrophosphohydrolase MazG-like" evidence="2">
    <location>
        <begin position="251"/>
        <end position="324"/>
    </location>
</feature>
<keyword evidence="3" id="KW-0378">Hydrolase</keyword>
<evidence type="ECO:0000259" key="1">
    <source>
        <dbReference type="Pfam" id="PF00590"/>
    </source>
</evidence>
<dbReference type="PIRSF" id="PIRSF002845">
    <property type="entry name" value="Ttrprl_mtas_MazG"/>
    <property type="match status" value="1"/>
</dbReference>
<proteinExistence type="predicted"/>
<name>A0A0U9H8J9_9BACI</name>
<dbReference type="GO" id="GO:0046047">
    <property type="term" value="P:TTP catabolic process"/>
    <property type="evidence" value="ECO:0007669"/>
    <property type="project" value="TreeGrafter"/>
</dbReference>
<dbReference type="OrthoDB" id="9808939at2"/>
<dbReference type="Gene3D" id="3.40.1010.10">
    <property type="entry name" value="Cobalt-precorrin-4 Transmethylase, Domain 1"/>
    <property type="match status" value="1"/>
</dbReference>
<dbReference type="GO" id="GO:0008168">
    <property type="term" value="F:methyltransferase activity"/>
    <property type="evidence" value="ECO:0007669"/>
    <property type="project" value="InterPro"/>
</dbReference>
<reference evidence="3 4" key="2">
    <citation type="journal article" date="2016" name="Genome Announc.">
        <title>Draft Genome Sequence of Oceanobacillus picturae Heshi-B3, Isolated from Fermented Rice Bran in a Traditional Japanese Seafood Dish.</title>
        <authorList>
            <person name="Akuzawa S."/>
            <person name="Nagaoka J."/>
            <person name="Kanekatsu M."/>
            <person name="Kanesaki Y."/>
            <person name="Suzuki T."/>
        </authorList>
    </citation>
    <scope>NUCLEOTIDE SEQUENCE [LARGE SCALE GENOMIC DNA]</scope>
    <source>
        <strain evidence="3 4">Heshi-B3</strain>
    </source>
</reference>
<dbReference type="GO" id="GO:0046052">
    <property type="term" value="P:UTP catabolic process"/>
    <property type="evidence" value="ECO:0007669"/>
    <property type="project" value="TreeGrafter"/>
</dbReference>
<dbReference type="GO" id="GO:0046076">
    <property type="term" value="P:dTTP catabolic process"/>
    <property type="evidence" value="ECO:0007669"/>
    <property type="project" value="TreeGrafter"/>
</dbReference>